<keyword evidence="1" id="KW-0175">Coiled coil</keyword>
<feature type="compositionally biased region" description="Low complexity" evidence="2">
    <location>
        <begin position="377"/>
        <end position="390"/>
    </location>
</feature>
<feature type="compositionally biased region" description="Basic and acidic residues" evidence="2">
    <location>
        <begin position="228"/>
        <end position="249"/>
    </location>
</feature>
<keyword evidence="4" id="KW-1185">Reference proteome</keyword>
<reference evidence="3" key="1">
    <citation type="submission" date="2020-01" db="EMBL/GenBank/DDBJ databases">
        <title>Identification and distribution of gene clusters putatively required for synthesis of sphingolipid metabolism inhibitors in phylogenetically diverse species of the filamentous fungus Fusarium.</title>
        <authorList>
            <person name="Kim H.-S."/>
            <person name="Busman M."/>
            <person name="Brown D.W."/>
            <person name="Divon H."/>
            <person name="Uhlig S."/>
            <person name="Proctor R.H."/>
        </authorList>
    </citation>
    <scope>NUCLEOTIDE SEQUENCE</scope>
    <source>
        <strain evidence="3">NRRL 53441</strain>
    </source>
</reference>
<feature type="compositionally biased region" description="Low complexity" evidence="2">
    <location>
        <begin position="147"/>
        <end position="167"/>
    </location>
</feature>
<name>A0A8H4NSY0_9HYPO</name>
<evidence type="ECO:0000256" key="1">
    <source>
        <dbReference type="SAM" id="Coils"/>
    </source>
</evidence>
<dbReference type="Proteomes" id="UP000605986">
    <property type="component" value="Unassembled WGS sequence"/>
</dbReference>
<accession>A0A8H4NSY0</accession>
<gene>
    <name evidence="3" type="ORF">F53441_9824</name>
</gene>
<evidence type="ECO:0000256" key="2">
    <source>
        <dbReference type="SAM" id="MobiDB-lite"/>
    </source>
</evidence>
<feature type="compositionally biased region" description="Basic residues" evidence="2">
    <location>
        <begin position="86"/>
        <end position="103"/>
    </location>
</feature>
<feature type="region of interest" description="Disordered" evidence="2">
    <location>
        <begin position="72"/>
        <end position="167"/>
    </location>
</feature>
<evidence type="ECO:0000313" key="3">
    <source>
        <dbReference type="EMBL" id="KAF4446550.1"/>
    </source>
</evidence>
<sequence length="447" mass="50214">MAPTAPKTRPVPSGQKRREVLKKRLLAEEQKQNENNQEEIARLRDALQKKDEELASLTTQQLMALDVEMKDYDSGEGEDSWSNNGNRKKSKKEKRKEAKKRKKENATVKQVEAIVPSIEKPDPSEDAEDEGGLFKTDSEAESDGNDSDVSSAFDSNSDSDSGSDSAAFSDQEYGKALYTFPGTKPVKDVKTVGWSGGRFTGYINMYGKKSVARYRLERSAFPAQYEDSPPKEEKVSNPKNRHGDELNDSGKLKYTKRHIRGIMAVAWKPAGPGVSRNDLDCINPDLVDNWRGVPTYVLIAWDIDGDIHKTWETRACLRDRWGKKDADIAIYEAAEEAEERYVEAKTGKRPAKSRSPSVGLAQGHVRKHREKSLGTNRSSPSRSARAIRASKTPQRRTKTIEELRVEFLNNYLELLGAEDFTDLSNSEKRDCIAAWNEEKSLLLPLAT</sequence>
<feature type="region of interest" description="Disordered" evidence="2">
    <location>
        <begin position="222"/>
        <end position="249"/>
    </location>
</feature>
<organism evidence="3 4">
    <name type="scientific">Fusarium austroafricanum</name>
    <dbReference type="NCBI Taxonomy" id="2364996"/>
    <lineage>
        <taxon>Eukaryota</taxon>
        <taxon>Fungi</taxon>
        <taxon>Dikarya</taxon>
        <taxon>Ascomycota</taxon>
        <taxon>Pezizomycotina</taxon>
        <taxon>Sordariomycetes</taxon>
        <taxon>Hypocreomycetidae</taxon>
        <taxon>Hypocreales</taxon>
        <taxon>Nectriaceae</taxon>
        <taxon>Fusarium</taxon>
        <taxon>Fusarium concolor species complex</taxon>
    </lineage>
</organism>
<comment type="caution">
    <text evidence="3">The sequence shown here is derived from an EMBL/GenBank/DDBJ whole genome shotgun (WGS) entry which is preliminary data.</text>
</comment>
<dbReference type="EMBL" id="JAADJG010000450">
    <property type="protein sequence ID" value="KAF4446550.1"/>
    <property type="molecule type" value="Genomic_DNA"/>
</dbReference>
<feature type="coiled-coil region" evidence="1">
    <location>
        <begin position="26"/>
        <end position="60"/>
    </location>
</feature>
<proteinExistence type="predicted"/>
<protein>
    <submittedName>
        <fullName evidence="3">Uncharacterized protein</fullName>
    </submittedName>
</protein>
<feature type="region of interest" description="Disordered" evidence="2">
    <location>
        <begin position="341"/>
        <end position="395"/>
    </location>
</feature>
<evidence type="ECO:0000313" key="4">
    <source>
        <dbReference type="Proteomes" id="UP000605986"/>
    </source>
</evidence>
<dbReference type="AlphaFoldDB" id="A0A8H4NSY0"/>
<dbReference type="OrthoDB" id="5430573at2759"/>